<feature type="transmembrane region" description="Helical" evidence="2">
    <location>
        <begin position="7"/>
        <end position="24"/>
    </location>
</feature>
<comment type="caution">
    <text evidence="3">The sequence shown here is derived from an EMBL/GenBank/DDBJ whole genome shotgun (WGS) entry which is preliminary data.</text>
</comment>
<organism evidence="3 4">
    <name type="scientific">Alteraurantiacibacter aestuarii</name>
    <dbReference type="NCBI Taxonomy" id="650004"/>
    <lineage>
        <taxon>Bacteria</taxon>
        <taxon>Pseudomonadati</taxon>
        <taxon>Pseudomonadota</taxon>
        <taxon>Alphaproteobacteria</taxon>
        <taxon>Sphingomonadales</taxon>
        <taxon>Erythrobacteraceae</taxon>
        <taxon>Alteraurantiacibacter</taxon>
    </lineage>
</organism>
<name>A0A844ZKU0_9SPHN</name>
<dbReference type="RefSeq" id="WP_160589430.1">
    <property type="nucleotide sequence ID" value="NZ_BAAAFP010000002.1"/>
</dbReference>
<dbReference type="Proteomes" id="UP000435243">
    <property type="component" value="Unassembled WGS sequence"/>
</dbReference>
<keyword evidence="4" id="KW-1185">Reference proteome</keyword>
<evidence type="ECO:0000313" key="3">
    <source>
        <dbReference type="EMBL" id="MXO87497.1"/>
    </source>
</evidence>
<evidence type="ECO:0000256" key="2">
    <source>
        <dbReference type="SAM" id="Phobius"/>
    </source>
</evidence>
<dbReference type="AlphaFoldDB" id="A0A844ZKU0"/>
<keyword evidence="2" id="KW-0812">Transmembrane</keyword>
<proteinExistence type="predicted"/>
<gene>
    <name evidence="3" type="ORF">GRI32_01960</name>
</gene>
<keyword evidence="2" id="KW-0472">Membrane</keyword>
<protein>
    <submittedName>
        <fullName evidence="3">Uncharacterized protein</fullName>
    </submittedName>
</protein>
<feature type="region of interest" description="Disordered" evidence="1">
    <location>
        <begin position="93"/>
        <end position="126"/>
    </location>
</feature>
<keyword evidence="2" id="KW-1133">Transmembrane helix</keyword>
<reference evidence="3 4" key="1">
    <citation type="submission" date="2019-12" db="EMBL/GenBank/DDBJ databases">
        <title>Genomic-based taxomic classification of the family Erythrobacteraceae.</title>
        <authorList>
            <person name="Xu L."/>
        </authorList>
    </citation>
    <scope>NUCLEOTIDE SEQUENCE [LARGE SCALE GENOMIC DNA]</scope>
    <source>
        <strain evidence="3 4">JCM 16339</strain>
    </source>
</reference>
<dbReference type="EMBL" id="WTYY01000001">
    <property type="protein sequence ID" value="MXO87497.1"/>
    <property type="molecule type" value="Genomic_DNA"/>
</dbReference>
<sequence length="126" mass="13638">MVFSRRSHAIMFVGGVMFLAVMVTENNRDAASPDDEEVAAVQDMDQANSMSAPHTVTPSLAADEVLAAEDEVFAEPDDGATWGQPVDNAEPMISFSYDATPDNPGQPDFDPAPVAETYQDEVWIED</sequence>
<evidence type="ECO:0000313" key="4">
    <source>
        <dbReference type="Proteomes" id="UP000435243"/>
    </source>
</evidence>
<evidence type="ECO:0000256" key="1">
    <source>
        <dbReference type="SAM" id="MobiDB-lite"/>
    </source>
</evidence>
<accession>A0A844ZKU0</accession>